<dbReference type="PROSITE" id="PS51782">
    <property type="entry name" value="LYSM"/>
    <property type="match status" value="1"/>
</dbReference>
<feature type="compositionally biased region" description="Low complexity" evidence="1">
    <location>
        <begin position="186"/>
        <end position="208"/>
    </location>
</feature>
<dbReference type="AlphaFoldDB" id="A0AAN8N3N9"/>
<feature type="region of interest" description="Disordered" evidence="1">
    <location>
        <begin position="512"/>
        <end position="541"/>
    </location>
</feature>
<feature type="region of interest" description="Disordered" evidence="1">
    <location>
        <begin position="560"/>
        <end position="596"/>
    </location>
</feature>
<evidence type="ECO:0000313" key="5">
    <source>
        <dbReference type="Proteomes" id="UP001313282"/>
    </source>
</evidence>
<feature type="region of interest" description="Disordered" evidence="1">
    <location>
        <begin position="423"/>
        <end position="460"/>
    </location>
</feature>
<name>A0AAN8N3N9_9PEZI</name>
<reference evidence="4 5" key="1">
    <citation type="submission" date="2019-10" db="EMBL/GenBank/DDBJ databases">
        <authorList>
            <person name="Palmer J.M."/>
        </authorList>
    </citation>
    <scope>NUCLEOTIDE SEQUENCE [LARGE SCALE GENOMIC DNA]</scope>
    <source>
        <strain evidence="4 5">TWF718</strain>
    </source>
</reference>
<feature type="region of interest" description="Disordered" evidence="1">
    <location>
        <begin position="997"/>
        <end position="1018"/>
    </location>
</feature>
<organism evidence="4 5">
    <name type="scientific">Orbilia javanica</name>
    <dbReference type="NCBI Taxonomy" id="47235"/>
    <lineage>
        <taxon>Eukaryota</taxon>
        <taxon>Fungi</taxon>
        <taxon>Dikarya</taxon>
        <taxon>Ascomycota</taxon>
        <taxon>Pezizomycotina</taxon>
        <taxon>Orbiliomycetes</taxon>
        <taxon>Orbiliales</taxon>
        <taxon>Orbiliaceae</taxon>
        <taxon>Orbilia</taxon>
    </lineage>
</organism>
<feature type="region of interest" description="Disordered" evidence="1">
    <location>
        <begin position="127"/>
        <end position="285"/>
    </location>
</feature>
<feature type="compositionally biased region" description="Pro residues" evidence="1">
    <location>
        <begin position="1270"/>
        <end position="1279"/>
    </location>
</feature>
<dbReference type="SUPFAM" id="SSF54106">
    <property type="entry name" value="LysM domain"/>
    <property type="match status" value="1"/>
</dbReference>
<feature type="chain" id="PRO_5042887036" description="LysM domain-containing protein" evidence="2">
    <location>
        <begin position="21"/>
        <end position="1279"/>
    </location>
</feature>
<feature type="domain" description="LysM" evidence="3">
    <location>
        <begin position="1167"/>
        <end position="1213"/>
    </location>
</feature>
<dbReference type="CDD" id="cd00118">
    <property type="entry name" value="LysM"/>
    <property type="match status" value="1"/>
</dbReference>
<dbReference type="EMBL" id="JAVHNR010000005">
    <property type="protein sequence ID" value="KAK6342452.1"/>
    <property type="molecule type" value="Genomic_DNA"/>
</dbReference>
<accession>A0AAN8N3N9</accession>
<feature type="compositionally biased region" description="Basic and acidic residues" evidence="1">
    <location>
        <begin position="146"/>
        <end position="167"/>
    </location>
</feature>
<proteinExistence type="predicted"/>
<feature type="compositionally biased region" description="Basic residues" evidence="1">
    <location>
        <begin position="324"/>
        <end position="336"/>
    </location>
</feature>
<evidence type="ECO:0000256" key="1">
    <source>
        <dbReference type="SAM" id="MobiDB-lite"/>
    </source>
</evidence>
<feature type="region of interest" description="Disordered" evidence="1">
    <location>
        <begin position="301"/>
        <end position="338"/>
    </location>
</feature>
<evidence type="ECO:0000313" key="4">
    <source>
        <dbReference type="EMBL" id="KAK6342452.1"/>
    </source>
</evidence>
<evidence type="ECO:0000259" key="3">
    <source>
        <dbReference type="PROSITE" id="PS51782"/>
    </source>
</evidence>
<keyword evidence="5" id="KW-1185">Reference proteome</keyword>
<feature type="compositionally biased region" description="Polar residues" evidence="1">
    <location>
        <begin position="176"/>
        <end position="185"/>
    </location>
</feature>
<dbReference type="InterPro" id="IPR018392">
    <property type="entry name" value="LysM"/>
</dbReference>
<gene>
    <name evidence="4" type="ORF">TWF718_007855</name>
</gene>
<dbReference type="Pfam" id="PF01476">
    <property type="entry name" value="LysM"/>
    <property type="match status" value="1"/>
</dbReference>
<feature type="compositionally biased region" description="Polar residues" evidence="1">
    <location>
        <begin position="523"/>
        <end position="532"/>
    </location>
</feature>
<evidence type="ECO:0000256" key="2">
    <source>
        <dbReference type="SAM" id="SignalP"/>
    </source>
</evidence>
<sequence>MRRTTFLVGVLGLLAGVSLATDVKSCPADEKEKRMNGACAKLLHDEVEGFKICTSICVRPDQNKPYTPGKLDNEYSPGGSSSFSLEAYNQMEEECGSHNAIVKVLESTCGCFADGYFFEQQPCEIELGKPDKSTGSVTSTAIPADTTKDHEPTSTSLEKPEDTEKAESTSTEDVETATSTAYGQKSTSVMSSASESEVETAEPTTSSMTKHKTTTHAEDESTMTMDTESPKSTDTARSYDGEEPISTEASMSTTKGYDHELEVPSTTASTELEEETQEATSTKKPVMTTSSIYERPKYLTEDSSSLEEETKTDMEETSMMHATTSHKHTSTSKHTPKSTTIEVGELSSTHYGQAEETPTSSTGEYSMPSHTKNAYTYEDTASETSTMMATTTRRAYYNAETTSEDNTPEYSTMPVRYNTTSSKHIKSTKSYGHETSMEETTTEAQRGYTTPPASYDGEETYSSSKIMTSYHESARRYHNFSMIPSSVTRTHMGYSTMEESTKLPMEYSTMEESTKSPMGYSTMEESTQTPMGYTTMDEATPSPMKYTTMEASTKTPMKYNTVEESSELPTSSTAADGYSAPPRGYTTAEETKSPMPYQTAVETTTANAPTSTHSATAKTSAITWTMESCPQPTEVSMSGSYVDGTSVDYGCLATVSGSTRELICFEASKTASNKGKWGQLPAKSLKAYKEGYEACGAGLPMALKMVCNCIDPDYTGPVPTDKPTNLVPETLPPVCTIKKCPNENHKFPNTCLKHAQEYPVGHQQQLCGLLCNKKEDGADLEGEDLKFYWAFYDMCGSHESLVTALTQTCGCVEGYNDKKTCVYPRTGPKGDRRPVSSEESPMEPSTIVMAPSSYGAPPAYTTPLAYVTSATEVSTTVHAPKSYTSAHPPKKTYVVEECPKDYEGQNKWPSGNCLHDVFGTEEGIQTAHIICNNQCADFQQTEWPADKTWIYEKALMNCKSPMEMNKALAKGCGCLNDGWVDKCRPKCQPPAGYSSTTVMPQTSAQPVTTAPAPPKEETLTTSWETTVYVTQPCNECQLTTITTVVPCSDSKTPMAPTTSMKMSTSTTTMEISTSTPVVSTETLMTTPVAYITVSPSPVWSTVTFTTTQCGGCPETTVVTTVPCPVTLNKVKTDPGNAQTCTTHNDIPQCTVPPGKLEGKAYNSNCNQWYLIKEGDTCQAVADQIPVDINLLKEWNGMQVTDNCTCSPGRWLCVSVLDGKDDHQSVRYAKGRPTYSDYGPEATNYDNLPKPSPRPYLTEPISAPEAYPTATPQPGPVEYQ</sequence>
<feature type="region of interest" description="Disordered" evidence="1">
    <location>
        <begin position="351"/>
        <end position="370"/>
    </location>
</feature>
<feature type="compositionally biased region" description="Polar residues" evidence="1">
    <location>
        <begin position="222"/>
        <end position="236"/>
    </location>
</feature>
<feature type="compositionally biased region" description="Polar residues" evidence="1">
    <location>
        <begin position="438"/>
        <end position="452"/>
    </location>
</feature>
<keyword evidence="2" id="KW-0732">Signal</keyword>
<dbReference type="Gene3D" id="3.10.350.10">
    <property type="entry name" value="LysM domain"/>
    <property type="match status" value="1"/>
</dbReference>
<protein>
    <recommendedName>
        <fullName evidence="3">LysM domain-containing protein</fullName>
    </recommendedName>
</protein>
<feature type="compositionally biased region" description="Polar residues" evidence="1">
    <location>
        <begin position="997"/>
        <end position="1008"/>
    </location>
</feature>
<feature type="region of interest" description="Disordered" evidence="1">
    <location>
        <begin position="1229"/>
        <end position="1279"/>
    </location>
</feature>
<dbReference type="Proteomes" id="UP001313282">
    <property type="component" value="Unassembled WGS sequence"/>
</dbReference>
<dbReference type="InterPro" id="IPR036779">
    <property type="entry name" value="LysM_dom_sf"/>
</dbReference>
<feature type="signal peptide" evidence="2">
    <location>
        <begin position="1"/>
        <end position="20"/>
    </location>
</feature>
<comment type="caution">
    <text evidence="4">The sequence shown here is derived from an EMBL/GenBank/DDBJ whole genome shotgun (WGS) entry which is preliminary data.</text>
</comment>